<keyword evidence="14" id="KW-0131">Cell cycle</keyword>
<proteinExistence type="inferred from homology"/>
<reference evidence="18" key="1">
    <citation type="submission" date="2022-12" db="EMBL/GenBank/DDBJ databases">
        <title>Draft genome assemblies for two species of Escallonia (Escalloniales).</title>
        <authorList>
            <person name="Chanderbali A."/>
            <person name="Dervinis C."/>
            <person name="Anghel I."/>
            <person name="Soltis D."/>
            <person name="Soltis P."/>
            <person name="Zapata F."/>
        </authorList>
    </citation>
    <scope>NUCLEOTIDE SEQUENCE</scope>
    <source>
        <strain evidence="18">UCBG64.0493</strain>
        <tissue evidence="18">Leaf</tissue>
    </source>
</reference>
<evidence type="ECO:0000256" key="1">
    <source>
        <dbReference type="ARBA" id="ARBA00004123"/>
    </source>
</evidence>
<gene>
    <name evidence="18" type="ORF">RJ639_043411</name>
</gene>
<evidence type="ECO:0000256" key="16">
    <source>
        <dbReference type="ARBA" id="ARBA00032491"/>
    </source>
</evidence>
<evidence type="ECO:0000256" key="10">
    <source>
        <dbReference type="ARBA" id="ARBA00022786"/>
    </source>
</evidence>
<evidence type="ECO:0000256" key="12">
    <source>
        <dbReference type="ARBA" id="ARBA00023204"/>
    </source>
</evidence>
<evidence type="ECO:0000256" key="9">
    <source>
        <dbReference type="ARBA" id="ARBA00022776"/>
    </source>
</evidence>
<dbReference type="Pfam" id="PF06113">
    <property type="entry name" value="BRE"/>
    <property type="match status" value="1"/>
</dbReference>
<accession>A0AA88WJN3</accession>
<evidence type="ECO:0000256" key="11">
    <source>
        <dbReference type="ARBA" id="ARBA00022853"/>
    </source>
</evidence>
<evidence type="ECO:0000256" key="14">
    <source>
        <dbReference type="ARBA" id="ARBA00023306"/>
    </source>
</evidence>
<keyword evidence="6" id="KW-0053">Apoptosis</keyword>
<evidence type="ECO:0000256" key="6">
    <source>
        <dbReference type="ARBA" id="ARBA00022703"/>
    </source>
</evidence>
<keyword evidence="4" id="KW-0963">Cytoplasm</keyword>
<evidence type="ECO:0000313" key="18">
    <source>
        <dbReference type="EMBL" id="KAK3023795.1"/>
    </source>
</evidence>
<sequence>VEQMWSGSKNTALLDRFTLAIPFCLDYIKCQYRDVIYNGQYPLTAPDIIFGPEDESFRPFHGVGEARDSRLPKNSLSDWSYKDPTRLLSLILELSLTRVNNLLLSDVRGLYLAHQRKRVAEVDDPRLTFEISTIFAREANLAYTDNIMPSCWVMAAGKDSQFDRPDFLGRFPGYLHLGIEMYMSSGTDKLEEVKFAVPLLDVDINKMVIGSSWRHQQKIYLQVIFPVGRKYSNTPSPPRLKLVSFSELKALISIEDVRLPPWLNGMCMAEYLPTLEEMLDSQIRDAVSSIEVRRKFIEVLALLFGRAVEADPVFCRKATFLAASGVFSFLGQTLQLLEKVNVHWQDCGLPRNLECAVSLVDKGAFLPSNSVSKATTSSYASKFSGIDSLFPNNRVMHHFNSQGAPLKSPLLQDYPWSPRWDASEMAERIFDFLAEECLSFKKYCNENMQQR</sequence>
<keyword evidence="11" id="KW-0156">Chromatin regulator</keyword>
<comment type="caution">
    <text evidence="18">The sequence shown here is derived from an EMBL/GenBank/DDBJ whole genome shotgun (WGS) entry which is preliminary data.</text>
</comment>
<evidence type="ECO:0000256" key="7">
    <source>
        <dbReference type="ARBA" id="ARBA00022737"/>
    </source>
</evidence>
<protein>
    <recommendedName>
        <fullName evidence="3">BRISC and BRCA1-A complex member 2</fullName>
    </recommendedName>
    <alternativeName>
        <fullName evidence="16">BRCA1-A complex subunit BRE</fullName>
    </alternativeName>
    <alternativeName>
        <fullName evidence="17">BRCA1/BRCA2-containing complex subunit 45</fullName>
    </alternativeName>
</protein>
<keyword evidence="19" id="KW-1185">Reference proteome</keyword>
<keyword evidence="7" id="KW-0677">Repeat</keyword>
<evidence type="ECO:0000256" key="3">
    <source>
        <dbReference type="ARBA" id="ARBA00019438"/>
    </source>
</evidence>
<keyword evidence="10" id="KW-0833">Ubl conjugation pathway</keyword>
<keyword evidence="8" id="KW-0227">DNA damage</keyword>
<evidence type="ECO:0000256" key="15">
    <source>
        <dbReference type="ARBA" id="ARBA00025766"/>
    </source>
</evidence>
<keyword evidence="12" id="KW-0234">DNA repair</keyword>
<dbReference type="GO" id="GO:0006325">
    <property type="term" value="P:chromatin organization"/>
    <property type="evidence" value="ECO:0007669"/>
    <property type="project" value="UniProtKB-KW"/>
</dbReference>
<dbReference type="GO" id="GO:0070552">
    <property type="term" value="C:BRISC complex"/>
    <property type="evidence" value="ECO:0007669"/>
    <property type="project" value="InterPro"/>
</dbReference>
<dbReference type="PANTHER" id="PTHR15189:SF7">
    <property type="entry name" value="BRISC AND BRCA1-A COMPLEX MEMBER 2"/>
    <property type="match status" value="1"/>
</dbReference>
<evidence type="ECO:0000256" key="5">
    <source>
        <dbReference type="ARBA" id="ARBA00022618"/>
    </source>
</evidence>
<dbReference type="GO" id="GO:0006302">
    <property type="term" value="P:double-strand break repair"/>
    <property type="evidence" value="ECO:0007669"/>
    <property type="project" value="TreeGrafter"/>
</dbReference>
<evidence type="ECO:0000256" key="8">
    <source>
        <dbReference type="ARBA" id="ARBA00022763"/>
    </source>
</evidence>
<evidence type="ECO:0000256" key="4">
    <source>
        <dbReference type="ARBA" id="ARBA00022490"/>
    </source>
</evidence>
<organism evidence="18 19">
    <name type="scientific">Escallonia herrerae</name>
    <dbReference type="NCBI Taxonomy" id="1293975"/>
    <lineage>
        <taxon>Eukaryota</taxon>
        <taxon>Viridiplantae</taxon>
        <taxon>Streptophyta</taxon>
        <taxon>Embryophyta</taxon>
        <taxon>Tracheophyta</taxon>
        <taxon>Spermatophyta</taxon>
        <taxon>Magnoliopsida</taxon>
        <taxon>eudicotyledons</taxon>
        <taxon>Gunneridae</taxon>
        <taxon>Pentapetalae</taxon>
        <taxon>asterids</taxon>
        <taxon>campanulids</taxon>
        <taxon>Escalloniales</taxon>
        <taxon>Escalloniaceae</taxon>
        <taxon>Escallonia</taxon>
    </lineage>
</organism>
<dbReference type="PANTHER" id="PTHR15189">
    <property type="entry name" value="BRISC AND BRCA1-A COMPLEX MEMBER 2"/>
    <property type="match status" value="1"/>
</dbReference>
<dbReference type="EMBL" id="JAVXUP010000636">
    <property type="protein sequence ID" value="KAK3023795.1"/>
    <property type="molecule type" value="Genomic_DNA"/>
</dbReference>
<evidence type="ECO:0000256" key="13">
    <source>
        <dbReference type="ARBA" id="ARBA00023242"/>
    </source>
</evidence>
<evidence type="ECO:0000256" key="2">
    <source>
        <dbReference type="ARBA" id="ARBA00004496"/>
    </source>
</evidence>
<dbReference type="GO" id="GO:0005737">
    <property type="term" value="C:cytoplasm"/>
    <property type="evidence" value="ECO:0007669"/>
    <property type="project" value="UniProtKB-SubCell"/>
</dbReference>
<evidence type="ECO:0000313" key="19">
    <source>
        <dbReference type="Proteomes" id="UP001188597"/>
    </source>
</evidence>
<keyword evidence="5" id="KW-0132">Cell division</keyword>
<dbReference type="Proteomes" id="UP001188597">
    <property type="component" value="Unassembled WGS sequence"/>
</dbReference>
<keyword evidence="9" id="KW-0498">Mitosis</keyword>
<evidence type="ECO:0000256" key="17">
    <source>
        <dbReference type="ARBA" id="ARBA00032630"/>
    </source>
</evidence>
<feature type="non-terminal residue" evidence="18">
    <location>
        <position position="451"/>
    </location>
</feature>
<keyword evidence="13" id="KW-0539">Nucleus</keyword>
<comment type="subcellular location">
    <subcellularLocation>
        <location evidence="2">Cytoplasm</location>
    </subcellularLocation>
    <subcellularLocation>
        <location evidence="1">Nucleus</location>
    </subcellularLocation>
</comment>
<dbReference type="GO" id="GO:0051301">
    <property type="term" value="P:cell division"/>
    <property type="evidence" value="ECO:0007669"/>
    <property type="project" value="UniProtKB-KW"/>
</dbReference>
<name>A0AA88WJN3_9ASTE</name>
<dbReference type="InterPro" id="IPR010358">
    <property type="entry name" value="BRE"/>
</dbReference>
<dbReference type="AlphaFoldDB" id="A0AA88WJN3"/>
<comment type="similarity">
    <text evidence="15">Belongs to the BABAM2 family.</text>
</comment>